<protein>
    <recommendedName>
        <fullName evidence="8">FUN14 domain-containing protein 1</fullName>
    </recommendedName>
</protein>
<keyword evidence="4" id="KW-1133">Transmembrane helix</keyword>
<evidence type="ECO:0000256" key="3">
    <source>
        <dbReference type="ARBA" id="ARBA00022692"/>
    </source>
</evidence>
<organism evidence="6 7">
    <name type="scientific">Diatraea saccharalis</name>
    <name type="common">sugarcane borer</name>
    <dbReference type="NCBI Taxonomy" id="40085"/>
    <lineage>
        <taxon>Eukaryota</taxon>
        <taxon>Metazoa</taxon>
        <taxon>Ecdysozoa</taxon>
        <taxon>Arthropoda</taxon>
        <taxon>Hexapoda</taxon>
        <taxon>Insecta</taxon>
        <taxon>Pterygota</taxon>
        <taxon>Neoptera</taxon>
        <taxon>Endopterygota</taxon>
        <taxon>Lepidoptera</taxon>
        <taxon>Glossata</taxon>
        <taxon>Ditrysia</taxon>
        <taxon>Pyraloidea</taxon>
        <taxon>Crambidae</taxon>
        <taxon>Crambinae</taxon>
        <taxon>Diatraea</taxon>
    </lineage>
</organism>
<evidence type="ECO:0000256" key="5">
    <source>
        <dbReference type="ARBA" id="ARBA00023136"/>
    </source>
</evidence>
<comment type="subcellular location">
    <subcellularLocation>
        <location evidence="1">Mitochondrion outer membrane</location>
        <topology evidence="1">Multi-pass membrane protein</topology>
    </subcellularLocation>
</comment>
<keyword evidence="5" id="KW-0472">Membrane</keyword>
<dbReference type="PANTHER" id="PTHR21346:SF0">
    <property type="entry name" value="RE45833P"/>
    <property type="match status" value="1"/>
</dbReference>
<evidence type="ECO:0000256" key="4">
    <source>
        <dbReference type="ARBA" id="ARBA00022989"/>
    </source>
</evidence>
<evidence type="ECO:0000256" key="1">
    <source>
        <dbReference type="ARBA" id="ARBA00004374"/>
    </source>
</evidence>
<name>A0A9N9WGZ5_9NEOP</name>
<sequence length="133" mass="14475">MARPIPDLDLREISKLHEGDIKPSGSKSYIDAAIDSISSSGSSRSLLFGTLSGWLAGVTIIRVGKIAAFGLGGSIILLHFASEYEYINVNWERIRESVRHSQALMENAVRFVKKNSCYTVGFVGGFFFGIAST</sequence>
<evidence type="ECO:0000256" key="2">
    <source>
        <dbReference type="ARBA" id="ARBA00009160"/>
    </source>
</evidence>
<gene>
    <name evidence="6" type="ORF">DIATSA_LOCUS10129</name>
</gene>
<dbReference type="OrthoDB" id="163794at2759"/>
<dbReference type="EMBL" id="OU893336">
    <property type="protein sequence ID" value="CAG9792613.1"/>
    <property type="molecule type" value="Genomic_DNA"/>
</dbReference>
<comment type="similarity">
    <text evidence="2">Belongs to the FUN14 family.</text>
</comment>
<evidence type="ECO:0000313" key="7">
    <source>
        <dbReference type="Proteomes" id="UP001153714"/>
    </source>
</evidence>
<dbReference type="GO" id="GO:0000422">
    <property type="term" value="P:autophagy of mitochondrion"/>
    <property type="evidence" value="ECO:0007669"/>
    <property type="project" value="TreeGrafter"/>
</dbReference>
<reference evidence="6" key="2">
    <citation type="submission" date="2022-10" db="EMBL/GenBank/DDBJ databases">
        <authorList>
            <consortium name="ENA_rothamsted_submissions"/>
            <consortium name="culmorum"/>
            <person name="King R."/>
        </authorList>
    </citation>
    <scope>NUCLEOTIDE SEQUENCE</scope>
</reference>
<dbReference type="Proteomes" id="UP001153714">
    <property type="component" value="Chromosome 5"/>
</dbReference>
<dbReference type="GO" id="GO:0005741">
    <property type="term" value="C:mitochondrial outer membrane"/>
    <property type="evidence" value="ECO:0007669"/>
    <property type="project" value="UniProtKB-SubCell"/>
</dbReference>
<dbReference type="InterPro" id="IPR007014">
    <property type="entry name" value="FUN14"/>
</dbReference>
<dbReference type="Pfam" id="PF04930">
    <property type="entry name" value="FUN14"/>
    <property type="match status" value="1"/>
</dbReference>
<proteinExistence type="inferred from homology"/>
<evidence type="ECO:0000313" key="6">
    <source>
        <dbReference type="EMBL" id="CAG9792613.1"/>
    </source>
</evidence>
<dbReference type="AlphaFoldDB" id="A0A9N9WGZ5"/>
<keyword evidence="7" id="KW-1185">Reference proteome</keyword>
<accession>A0A9N9WGZ5</accession>
<dbReference type="PANTHER" id="PTHR21346">
    <property type="entry name" value="FUN14 DOMAIN CONTAINING"/>
    <property type="match status" value="1"/>
</dbReference>
<evidence type="ECO:0008006" key="8">
    <source>
        <dbReference type="Google" id="ProtNLM"/>
    </source>
</evidence>
<reference evidence="6" key="1">
    <citation type="submission" date="2021-12" db="EMBL/GenBank/DDBJ databases">
        <authorList>
            <person name="King R."/>
        </authorList>
    </citation>
    <scope>NUCLEOTIDE SEQUENCE</scope>
</reference>
<keyword evidence="3" id="KW-0812">Transmembrane</keyword>